<keyword evidence="2" id="KW-0479">Metal-binding</keyword>
<evidence type="ECO:0000313" key="7">
    <source>
        <dbReference type="EMBL" id="RAK51738.1"/>
    </source>
</evidence>
<dbReference type="RefSeq" id="WP_111530300.1">
    <property type="nucleotide sequence ID" value="NZ_JBHRSG010000003.1"/>
</dbReference>
<evidence type="ECO:0000256" key="2">
    <source>
        <dbReference type="ARBA" id="ARBA00022723"/>
    </source>
</evidence>
<organism evidence="7 8">
    <name type="scientific">Phenylobacterium soli</name>
    <dbReference type="NCBI Taxonomy" id="2170551"/>
    <lineage>
        <taxon>Bacteria</taxon>
        <taxon>Pseudomonadati</taxon>
        <taxon>Pseudomonadota</taxon>
        <taxon>Alphaproteobacteria</taxon>
        <taxon>Caulobacterales</taxon>
        <taxon>Caulobacteraceae</taxon>
        <taxon>Phenylobacterium</taxon>
    </lineage>
</organism>
<protein>
    <submittedName>
        <fullName evidence="7">TauD/TfdA family dioxygenase</fullName>
    </submittedName>
</protein>
<evidence type="ECO:0000256" key="5">
    <source>
        <dbReference type="ARBA" id="ARBA00023004"/>
    </source>
</evidence>
<dbReference type="Pfam" id="PF02668">
    <property type="entry name" value="TauD"/>
    <property type="match status" value="1"/>
</dbReference>
<dbReference type="InterPro" id="IPR051323">
    <property type="entry name" value="AtsK-like"/>
</dbReference>
<keyword evidence="3 7" id="KW-0223">Dioxygenase</keyword>
<comment type="similarity">
    <text evidence="1">Belongs to the TfdA dioxygenase family.</text>
</comment>
<evidence type="ECO:0000256" key="3">
    <source>
        <dbReference type="ARBA" id="ARBA00022964"/>
    </source>
</evidence>
<dbReference type="GO" id="GO:0016706">
    <property type="term" value="F:2-oxoglutarate-dependent dioxygenase activity"/>
    <property type="evidence" value="ECO:0007669"/>
    <property type="project" value="TreeGrafter"/>
</dbReference>
<dbReference type="SUPFAM" id="SSF51197">
    <property type="entry name" value="Clavaminate synthase-like"/>
    <property type="match status" value="1"/>
</dbReference>
<dbReference type="GO" id="GO:0005737">
    <property type="term" value="C:cytoplasm"/>
    <property type="evidence" value="ECO:0007669"/>
    <property type="project" value="TreeGrafter"/>
</dbReference>
<dbReference type="EMBL" id="QFYQ01000002">
    <property type="protein sequence ID" value="RAK51738.1"/>
    <property type="molecule type" value="Genomic_DNA"/>
</dbReference>
<evidence type="ECO:0000259" key="6">
    <source>
        <dbReference type="Pfam" id="PF02668"/>
    </source>
</evidence>
<comment type="caution">
    <text evidence="7">The sequence shown here is derived from an EMBL/GenBank/DDBJ whole genome shotgun (WGS) entry which is preliminary data.</text>
</comment>
<feature type="domain" description="TauD/TfdA-like" evidence="6">
    <location>
        <begin position="18"/>
        <end position="283"/>
    </location>
</feature>
<evidence type="ECO:0000256" key="1">
    <source>
        <dbReference type="ARBA" id="ARBA00005896"/>
    </source>
</evidence>
<dbReference type="Gene3D" id="3.60.130.10">
    <property type="entry name" value="Clavaminate synthase-like"/>
    <property type="match status" value="1"/>
</dbReference>
<evidence type="ECO:0000313" key="8">
    <source>
        <dbReference type="Proteomes" id="UP000249254"/>
    </source>
</evidence>
<dbReference type="GO" id="GO:0046872">
    <property type="term" value="F:metal ion binding"/>
    <property type="evidence" value="ECO:0007669"/>
    <property type="project" value="UniProtKB-KW"/>
</dbReference>
<sequence>MLQEAESPYRTLRVTAQPSGFGAEIVGLDLTRPLSKEQLADVKAAWARHAVVAFPDQPLTLDQLEAFTQAIGPFGEDPFIKPMPGHPNVLELRREPDEKATNFGAGWHSDWSFQKTPPAATLLRSEVVPPVGGDTLFADCAAAYEALSPTFREMLSGLRAVHSATCAYGTQGVFARETEKRTMEIIVSSEADKSLTHPLVRTHPVTARKALYVSPVYTVGIEGMTPAESAAILGFLFKHMTEERFVYRHKWRPGMLLMWDNRCTVHFAEGGYDGHLRVMHRTTVAGEEPV</sequence>
<evidence type="ECO:0000256" key="4">
    <source>
        <dbReference type="ARBA" id="ARBA00023002"/>
    </source>
</evidence>
<dbReference type="InterPro" id="IPR042098">
    <property type="entry name" value="TauD-like_sf"/>
</dbReference>
<dbReference type="OrthoDB" id="7209371at2"/>
<dbReference type="AlphaFoldDB" id="A0A328AFZ8"/>
<gene>
    <name evidence="7" type="ORF">DJ017_18070</name>
</gene>
<accession>A0A328AFZ8</accession>
<name>A0A328AFZ8_9CAUL</name>
<dbReference type="InterPro" id="IPR003819">
    <property type="entry name" value="TauD/TfdA-like"/>
</dbReference>
<proteinExistence type="inferred from homology"/>
<keyword evidence="4" id="KW-0560">Oxidoreductase</keyword>
<keyword evidence="5" id="KW-0408">Iron</keyword>
<dbReference type="PANTHER" id="PTHR30468:SF1">
    <property type="entry name" value="ALPHA-KETOGLUTARATE-DEPENDENT SULFONATE DIOXYGENASE"/>
    <property type="match status" value="1"/>
</dbReference>
<dbReference type="Proteomes" id="UP000249254">
    <property type="component" value="Unassembled WGS sequence"/>
</dbReference>
<dbReference type="PANTHER" id="PTHR30468">
    <property type="entry name" value="ALPHA-KETOGLUTARATE-DEPENDENT SULFONATE DIOXYGENASE"/>
    <property type="match status" value="1"/>
</dbReference>
<reference evidence="8" key="1">
    <citation type="submission" date="2018-05" db="EMBL/GenBank/DDBJ databases">
        <authorList>
            <person name="Li X."/>
        </authorList>
    </citation>
    <scope>NUCLEOTIDE SEQUENCE [LARGE SCALE GENOMIC DNA]</scope>
    <source>
        <strain evidence="8">LX32</strain>
    </source>
</reference>
<keyword evidence="8" id="KW-1185">Reference proteome</keyword>